<dbReference type="PANTHER" id="PTHR45815:SF3">
    <property type="entry name" value="PROTEIN DISULFIDE-ISOMERASE A6"/>
    <property type="match status" value="1"/>
</dbReference>
<sequence>MASRPSLFLLVASSVLALTLFSIAASASSDDSVIELTQYNFDRLVTNSDAPWIVAFVAPWCGHCQRLHPEYDKAAKSLGGVVNMGRINCDNEKELAQRYGIKGFPTIKIFPAFKSSKQSPEDYQGARESGSLVSTALSLLNGVRDPVKKIETEEELTQFLAPTEEGENMSKVVLFSSKSANPNLFKSIAIEFTSKKVNFAFVGDDKFLDKFGIDKTPAVLLFKNAEDFIKYDGTSLKKTSLVQFIESNIEKGDRTPVAPPKKKKTSSHSVTVIEDQDTFSKKCEKMCVIGFVDAQNDAQVSTLKQVAEKYPENVVVQVNAGSSASSALKTLFNLEDSNIEGGFDMAVFRGHKLKFATKQGVKNVSDASILLDRVIGGDQTFHTLKEFPQIGGESSNTATKDEL</sequence>
<feature type="chain" id="PRO_5041682503" description="Thioredoxin domain-containing protein" evidence="1">
    <location>
        <begin position="18"/>
        <end position="403"/>
    </location>
</feature>
<dbReference type="GeneID" id="68099048"/>
<dbReference type="CDD" id="cd03001">
    <property type="entry name" value="PDI_a_P5"/>
    <property type="match status" value="1"/>
</dbReference>
<dbReference type="CDD" id="cd02981">
    <property type="entry name" value="PDI_b_family"/>
    <property type="match status" value="1"/>
</dbReference>
<organism evidence="3 4">
    <name type="scientific">Naegleria lovaniensis</name>
    <name type="common">Amoeba</name>
    <dbReference type="NCBI Taxonomy" id="51637"/>
    <lineage>
        <taxon>Eukaryota</taxon>
        <taxon>Discoba</taxon>
        <taxon>Heterolobosea</taxon>
        <taxon>Tetramitia</taxon>
        <taxon>Eutetramitia</taxon>
        <taxon>Vahlkampfiidae</taxon>
        <taxon>Naegleria</taxon>
    </lineage>
</organism>
<dbReference type="GO" id="GO:0034976">
    <property type="term" value="P:response to endoplasmic reticulum stress"/>
    <property type="evidence" value="ECO:0007669"/>
    <property type="project" value="TreeGrafter"/>
</dbReference>
<feature type="signal peptide" evidence="1">
    <location>
        <begin position="1"/>
        <end position="17"/>
    </location>
</feature>
<dbReference type="Pfam" id="PF13848">
    <property type="entry name" value="Thioredoxin_6"/>
    <property type="match status" value="1"/>
</dbReference>
<name>A0AA88GHE4_NAELO</name>
<reference evidence="3 4" key="1">
    <citation type="journal article" date="2018" name="BMC Genomics">
        <title>The genome of Naegleria lovaniensis, the basis for a comparative approach to unravel pathogenicity factors of the human pathogenic amoeba N. fowleri.</title>
        <authorList>
            <person name="Liechti N."/>
            <person name="Schurch N."/>
            <person name="Bruggmann R."/>
            <person name="Wittwer M."/>
        </authorList>
    </citation>
    <scope>NUCLEOTIDE SEQUENCE [LARGE SCALE GENOMIC DNA]</scope>
    <source>
        <strain evidence="3 4">ATCC 30569</strain>
    </source>
</reference>
<dbReference type="GO" id="GO:0015035">
    <property type="term" value="F:protein-disulfide reductase activity"/>
    <property type="evidence" value="ECO:0007669"/>
    <property type="project" value="TreeGrafter"/>
</dbReference>
<dbReference type="Proteomes" id="UP000816034">
    <property type="component" value="Unassembled WGS sequence"/>
</dbReference>
<dbReference type="PROSITE" id="PS51352">
    <property type="entry name" value="THIOREDOXIN_2"/>
    <property type="match status" value="1"/>
</dbReference>
<comment type="caution">
    <text evidence="3">The sequence shown here is derived from an EMBL/GenBank/DDBJ whole genome shotgun (WGS) entry which is preliminary data.</text>
</comment>
<evidence type="ECO:0000256" key="1">
    <source>
        <dbReference type="SAM" id="SignalP"/>
    </source>
</evidence>
<dbReference type="SUPFAM" id="SSF52833">
    <property type="entry name" value="Thioredoxin-like"/>
    <property type="match status" value="2"/>
</dbReference>
<dbReference type="InterPro" id="IPR036249">
    <property type="entry name" value="Thioredoxin-like_sf"/>
</dbReference>
<dbReference type="InterPro" id="IPR013766">
    <property type="entry name" value="Thioredoxin_domain"/>
</dbReference>
<dbReference type="GO" id="GO:0005788">
    <property type="term" value="C:endoplasmic reticulum lumen"/>
    <property type="evidence" value="ECO:0007669"/>
    <property type="project" value="TreeGrafter"/>
</dbReference>
<proteinExistence type="predicted"/>
<keyword evidence="4" id="KW-1185">Reference proteome</keyword>
<keyword evidence="1" id="KW-0732">Signal</keyword>
<evidence type="ECO:0000259" key="2">
    <source>
        <dbReference type="PROSITE" id="PS51352"/>
    </source>
</evidence>
<dbReference type="PANTHER" id="PTHR45815">
    <property type="entry name" value="PROTEIN DISULFIDE-ISOMERASE A6"/>
    <property type="match status" value="1"/>
</dbReference>
<dbReference type="RefSeq" id="XP_044546739.1">
    <property type="nucleotide sequence ID" value="XM_044696471.1"/>
</dbReference>
<dbReference type="PRINTS" id="PR00421">
    <property type="entry name" value="THIOREDOXIN"/>
</dbReference>
<accession>A0AA88GHE4</accession>
<dbReference type="AlphaFoldDB" id="A0AA88GHE4"/>
<dbReference type="Pfam" id="PF00085">
    <property type="entry name" value="Thioredoxin"/>
    <property type="match status" value="1"/>
</dbReference>
<gene>
    <name evidence="3" type="ORF">C9374_006594</name>
</gene>
<evidence type="ECO:0000313" key="4">
    <source>
        <dbReference type="Proteomes" id="UP000816034"/>
    </source>
</evidence>
<feature type="domain" description="Thioredoxin" evidence="2">
    <location>
        <begin position="14"/>
        <end position="161"/>
    </location>
</feature>
<dbReference type="Gene3D" id="3.40.30.10">
    <property type="entry name" value="Glutaredoxin"/>
    <property type="match status" value="2"/>
</dbReference>
<evidence type="ECO:0000313" key="3">
    <source>
        <dbReference type="EMBL" id="KAG2379477.1"/>
    </source>
</evidence>
<dbReference type="EMBL" id="PYSW02000028">
    <property type="protein sequence ID" value="KAG2379477.1"/>
    <property type="molecule type" value="Genomic_DNA"/>
</dbReference>
<protein>
    <recommendedName>
        <fullName evidence="2">Thioredoxin domain-containing protein</fullName>
    </recommendedName>
</protein>